<dbReference type="EMBL" id="ATMH01012562">
    <property type="protein sequence ID" value="EPY15122.1"/>
    <property type="molecule type" value="Genomic_DNA"/>
</dbReference>
<protein>
    <recommendedName>
        <fullName evidence="4">Transmembrane protein</fullName>
    </recommendedName>
</protein>
<accession>S9TAX5</accession>
<evidence type="ECO:0000313" key="3">
    <source>
        <dbReference type="Proteomes" id="UP000015354"/>
    </source>
</evidence>
<keyword evidence="1" id="KW-0812">Transmembrane</keyword>
<keyword evidence="1" id="KW-1133">Transmembrane helix</keyword>
<reference evidence="2 3" key="1">
    <citation type="journal article" date="2013" name="PLoS ONE">
        <title>Predicting the Proteins of Angomonas deanei, Strigomonas culicis and Their Respective Endosymbionts Reveals New Aspects of the Trypanosomatidae Family.</title>
        <authorList>
            <person name="Motta M.C."/>
            <person name="Martins A.C."/>
            <person name="de Souza S.S."/>
            <person name="Catta-Preta C.M."/>
            <person name="Silva R."/>
            <person name="Klein C.C."/>
            <person name="de Almeida L.G."/>
            <person name="de Lima Cunha O."/>
            <person name="Ciapina L.P."/>
            <person name="Brocchi M."/>
            <person name="Colabardini A.C."/>
            <person name="de Araujo Lima B."/>
            <person name="Machado C.R."/>
            <person name="de Almeida Soares C.M."/>
            <person name="Probst C.M."/>
            <person name="de Menezes C.B."/>
            <person name="Thompson C.E."/>
            <person name="Bartholomeu D.C."/>
            <person name="Gradia D.F."/>
            <person name="Pavoni D.P."/>
            <person name="Grisard E.C."/>
            <person name="Fantinatti-Garboggini F."/>
            <person name="Marchini F.K."/>
            <person name="Rodrigues-Luiz G.F."/>
            <person name="Wagner G."/>
            <person name="Goldman G.H."/>
            <person name="Fietto J.L."/>
            <person name="Elias M.C."/>
            <person name="Goldman M.H."/>
            <person name="Sagot M.F."/>
            <person name="Pereira M."/>
            <person name="Stoco P.H."/>
            <person name="de Mendonca-Neto R.P."/>
            <person name="Teixeira S.M."/>
            <person name="Maciel T.E."/>
            <person name="de Oliveira Mendes T.A."/>
            <person name="Urmenyi T.P."/>
            <person name="de Souza W."/>
            <person name="Schenkman S."/>
            <person name="de Vasconcelos A.T."/>
        </authorList>
    </citation>
    <scope>NUCLEOTIDE SEQUENCE [LARGE SCALE GENOMIC DNA]</scope>
</reference>
<feature type="transmembrane region" description="Helical" evidence="1">
    <location>
        <begin position="12"/>
        <end position="30"/>
    </location>
</feature>
<proteinExistence type="predicted"/>
<dbReference type="Proteomes" id="UP000015354">
    <property type="component" value="Unassembled WGS sequence"/>
</dbReference>
<evidence type="ECO:0000313" key="2">
    <source>
        <dbReference type="EMBL" id="EPY15122.1"/>
    </source>
</evidence>
<evidence type="ECO:0008006" key="4">
    <source>
        <dbReference type="Google" id="ProtNLM"/>
    </source>
</evidence>
<evidence type="ECO:0000256" key="1">
    <source>
        <dbReference type="SAM" id="Phobius"/>
    </source>
</evidence>
<comment type="caution">
    <text evidence="2">The sequence shown here is derived from an EMBL/GenBank/DDBJ whole genome shotgun (WGS) entry which is preliminary data.</text>
</comment>
<sequence>MKRDEQEICRTLSTFTVYHPLQVLIVFFFFSESNCYPSASWVRGGSLFLVGFSFFCCSPLCSPLPLPFLLLFLSFRFLSFLFSRYPVHFV</sequence>
<keyword evidence="3" id="KW-1185">Reference proteome</keyword>
<dbReference type="AlphaFoldDB" id="S9TAX5"/>
<name>S9TAX5_9TRYP</name>
<gene>
    <name evidence="2" type="ORF">STCU_12334</name>
</gene>
<organism evidence="2 3">
    <name type="scientific">Strigomonas culicis</name>
    <dbReference type="NCBI Taxonomy" id="28005"/>
    <lineage>
        <taxon>Eukaryota</taxon>
        <taxon>Discoba</taxon>
        <taxon>Euglenozoa</taxon>
        <taxon>Kinetoplastea</taxon>
        <taxon>Metakinetoplastina</taxon>
        <taxon>Trypanosomatida</taxon>
        <taxon>Trypanosomatidae</taxon>
        <taxon>Strigomonadinae</taxon>
        <taxon>Strigomonas</taxon>
    </lineage>
</organism>
<keyword evidence="1" id="KW-0472">Membrane</keyword>